<dbReference type="Proteomes" id="UP000291213">
    <property type="component" value="Unassembled WGS sequence"/>
</dbReference>
<dbReference type="PANTHER" id="PTHR39338">
    <property type="entry name" value="BLL5662 PROTEIN-RELATED"/>
    <property type="match status" value="1"/>
</dbReference>
<dbReference type="OrthoDB" id="380411at2157"/>
<dbReference type="PANTHER" id="PTHR39338:SF6">
    <property type="entry name" value="BLL5662 PROTEIN"/>
    <property type="match status" value="1"/>
</dbReference>
<dbReference type="InterPro" id="IPR036465">
    <property type="entry name" value="vWFA_dom_sf"/>
</dbReference>
<sequence>MQKGGLEERVVEFARLLRENGIRCTVAESIDAALAASLVGTEDLERLKQALRAALAKDPGRHRLFDYLFDLYWRGAWTAVQVPGRRIAVRVEVEPGSPVERFLSIYSPVEASWGEPGVEPPSAAQARALYRSLALLRRRLGLEEGRRRVPRRRGRIDFKRSMRRSLRTFGETVRLVRASRKRSKTDILVLLDVSNSMKDYWPWILGILNALRRLPPGSYEAFLFSTRLVRATPMVEAAGGAEDLRRLLSRVEGLWGSGTRISQSVEELLESHTPALHRGAAVLVFSDGWDLGDLGRLASALAELRRRAGFLVWVTPESPRRDAGGEPSTMRIIRRHADLTIDLETLLNTRRLLRLLPRSSA</sequence>
<dbReference type="Gene3D" id="3.40.50.410">
    <property type="entry name" value="von Willebrand factor, type A domain"/>
    <property type="match status" value="1"/>
</dbReference>
<reference evidence="2 3" key="1">
    <citation type="submission" date="2017-02" db="EMBL/GenBank/DDBJ databases">
        <title>isolation and characterization of a novel temperate virus Aeropyrum globular virus 1 infecting hyperthermophilic archaeon Aeropyrum.</title>
        <authorList>
            <person name="Yumiya M."/>
            <person name="Yoshida T."/>
            <person name="Sako Y."/>
        </authorList>
    </citation>
    <scope>NUCLEOTIDE SEQUENCE [LARGE SCALE GENOMIC DNA]</scope>
    <source>
        <strain evidence="2 3">YK1-12-2013</strain>
    </source>
</reference>
<proteinExistence type="predicted"/>
<gene>
    <name evidence="2" type="ORF">apy_11990</name>
</gene>
<dbReference type="EMBL" id="BDMD01000071">
    <property type="protein sequence ID" value="GBF09474.1"/>
    <property type="molecule type" value="Genomic_DNA"/>
</dbReference>
<evidence type="ECO:0000313" key="2">
    <source>
        <dbReference type="EMBL" id="GBF09474.1"/>
    </source>
</evidence>
<evidence type="ECO:0000313" key="3">
    <source>
        <dbReference type="Proteomes" id="UP000291213"/>
    </source>
</evidence>
<dbReference type="InterPro" id="IPR008912">
    <property type="entry name" value="Uncharacterised_CoxE"/>
</dbReference>
<organism evidence="2 3">
    <name type="scientific">Aeropyrum pernix</name>
    <dbReference type="NCBI Taxonomy" id="56636"/>
    <lineage>
        <taxon>Archaea</taxon>
        <taxon>Thermoproteota</taxon>
        <taxon>Thermoprotei</taxon>
        <taxon>Desulfurococcales</taxon>
        <taxon>Desulfurococcaceae</taxon>
        <taxon>Aeropyrum</taxon>
    </lineage>
</organism>
<dbReference type="SUPFAM" id="SSF53300">
    <property type="entry name" value="vWA-like"/>
    <property type="match status" value="1"/>
</dbReference>
<dbReference type="RefSeq" id="WP_165487978.1">
    <property type="nucleotide sequence ID" value="NZ_BDMD01000071.1"/>
</dbReference>
<feature type="domain" description="VWFA" evidence="1">
    <location>
        <begin position="184"/>
        <end position="361"/>
    </location>
</feature>
<name>A0A401HAQ3_AERPX</name>
<dbReference type="CDD" id="cd00198">
    <property type="entry name" value="vWFA"/>
    <property type="match status" value="1"/>
</dbReference>
<dbReference type="Pfam" id="PF05762">
    <property type="entry name" value="VWA_CoxE"/>
    <property type="match status" value="1"/>
</dbReference>
<comment type="caution">
    <text evidence="2">The sequence shown here is derived from an EMBL/GenBank/DDBJ whole genome shotgun (WGS) entry which is preliminary data.</text>
</comment>
<dbReference type="SMART" id="SM00327">
    <property type="entry name" value="VWA"/>
    <property type="match status" value="1"/>
</dbReference>
<accession>A0A401HAQ3</accession>
<protein>
    <submittedName>
        <fullName evidence="2">CoxE homolog</fullName>
    </submittedName>
</protein>
<dbReference type="InterPro" id="IPR002035">
    <property type="entry name" value="VWF_A"/>
</dbReference>
<dbReference type="AlphaFoldDB" id="A0A401HAQ3"/>
<evidence type="ECO:0000259" key="1">
    <source>
        <dbReference type="SMART" id="SM00327"/>
    </source>
</evidence>